<dbReference type="Proteomes" id="UP000823790">
    <property type="component" value="Unassembled WGS sequence"/>
</dbReference>
<evidence type="ECO:0000256" key="1">
    <source>
        <dbReference type="SAM" id="MobiDB-lite"/>
    </source>
</evidence>
<evidence type="ECO:0000313" key="4">
    <source>
        <dbReference type="Proteomes" id="UP000823790"/>
    </source>
</evidence>
<dbReference type="EMBL" id="JAGJRS010000022">
    <property type="protein sequence ID" value="MBP1475125.1"/>
    <property type="molecule type" value="Genomic_DNA"/>
</dbReference>
<protein>
    <recommendedName>
        <fullName evidence="2">Tse2 ADP-ribosyltransferase toxin domain-containing protein</fullName>
    </recommendedName>
</protein>
<name>A0ABS4DPY8_9GAMM</name>
<feature type="region of interest" description="Disordered" evidence="1">
    <location>
        <begin position="23"/>
        <end position="56"/>
    </location>
</feature>
<reference evidence="3 4" key="1">
    <citation type="submission" date="2021-04" db="EMBL/GenBank/DDBJ databases">
        <authorList>
            <person name="Huq M.A."/>
        </authorList>
    </citation>
    <scope>NUCLEOTIDE SEQUENCE [LARGE SCALE GENOMIC DNA]</scope>
    <source>
        <strain evidence="3 4">MAH-13</strain>
    </source>
</reference>
<evidence type="ECO:0000313" key="3">
    <source>
        <dbReference type="EMBL" id="MBP1475125.1"/>
    </source>
</evidence>
<accession>A0ABS4DPY8</accession>
<feature type="domain" description="Tse2 ADP-ribosyltransferase toxin" evidence="2">
    <location>
        <begin position="7"/>
        <end position="152"/>
    </location>
</feature>
<evidence type="ECO:0000259" key="2">
    <source>
        <dbReference type="Pfam" id="PF18648"/>
    </source>
</evidence>
<keyword evidence="4" id="KW-1185">Reference proteome</keyword>
<dbReference type="InterPro" id="IPR041018">
    <property type="entry name" value="ADPRTs_Tse2"/>
</dbReference>
<comment type="caution">
    <text evidence="3">The sequence shown here is derived from an EMBL/GenBank/DDBJ whole genome shotgun (WGS) entry which is preliminary data.</text>
</comment>
<sequence length="154" mass="17698">MTDSLKNIYREAGRSKYYFDDTTPRDLYRGQSRNEARQGRPLLHPNPGFRRRDGSERLPDVKIVERDGRQIVIGCRCVSGDYRGVSTFDRTTALGGFRWYRLPKGTAIPEAIAVTQDSDFSDRANHFTLAPKDDMPLELFQIWLNALAENLQED</sequence>
<feature type="compositionally biased region" description="Basic and acidic residues" evidence="1">
    <location>
        <begin position="23"/>
        <end position="38"/>
    </location>
</feature>
<gene>
    <name evidence="3" type="ORF">J7I44_12500</name>
</gene>
<organism evidence="3 4">
    <name type="scientific">Frateuria flava</name>
    <dbReference type="NCBI Taxonomy" id="2821489"/>
    <lineage>
        <taxon>Bacteria</taxon>
        <taxon>Pseudomonadati</taxon>
        <taxon>Pseudomonadota</taxon>
        <taxon>Gammaproteobacteria</taxon>
        <taxon>Lysobacterales</taxon>
        <taxon>Rhodanobacteraceae</taxon>
        <taxon>Frateuria</taxon>
    </lineage>
</organism>
<dbReference type="RefSeq" id="WP_209621242.1">
    <property type="nucleotide sequence ID" value="NZ_JAGJRS010000022.1"/>
</dbReference>
<proteinExistence type="predicted"/>
<dbReference type="Pfam" id="PF18648">
    <property type="entry name" value="ADPRTs_Tse2"/>
    <property type="match status" value="1"/>
</dbReference>